<comment type="caution">
    <text evidence="2">The sequence shown here is derived from an EMBL/GenBank/DDBJ whole genome shotgun (WGS) entry which is preliminary data.</text>
</comment>
<feature type="compositionally biased region" description="Polar residues" evidence="1">
    <location>
        <begin position="446"/>
        <end position="459"/>
    </location>
</feature>
<reference evidence="2 3" key="1">
    <citation type="journal article" date="2021" name="J. Hered.">
        <title>A chromosome-level genome assembly of the parasitoid wasp, Cotesia glomerata (Hymenoptera: Braconidae).</title>
        <authorList>
            <person name="Pinto B.J."/>
            <person name="Weis J.J."/>
            <person name="Gamble T."/>
            <person name="Ode P.J."/>
            <person name="Paul R."/>
            <person name="Zaspel J.M."/>
        </authorList>
    </citation>
    <scope>NUCLEOTIDE SEQUENCE [LARGE SCALE GENOMIC DNA]</scope>
    <source>
        <strain evidence="2">CgM1</strain>
    </source>
</reference>
<organism evidence="2 3">
    <name type="scientific">Cotesia glomerata</name>
    <name type="common">Lepidopteran parasitic wasp</name>
    <name type="synonym">Apanteles glomeratus</name>
    <dbReference type="NCBI Taxonomy" id="32391"/>
    <lineage>
        <taxon>Eukaryota</taxon>
        <taxon>Metazoa</taxon>
        <taxon>Ecdysozoa</taxon>
        <taxon>Arthropoda</taxon>
        <taxon>Hexapoda</taxon>
        <taxon>Insecta</taxon>
        <taxon>Pterygota</taxon>
        <taxon>Neoptera</taxon>
        <taxon>Endopterygota</taxon>
        <taxon>Hymenoptera</taxon>
        <taxon>Apocrita</taxon>
        <taxon>Ichneumonoidea</taxon>
        <taxon>Braconidae</taxon>
        <taxon>Microgastrinae</taxon>
        <taxon>Cotesia</taxon>
    </lineage>
</organism>
<evidence type="ECO:0000313" key="2">
    <source>
        <dbReference type="EMBL" id="KAH0547468.1"/>
    </source>
</evidence>
<feature type="region of interest" description="Disordered" evidence="1">
    <location>
        <begin position="383"/>
        <end position="472"/>
    </location>
</feature>
<feature type="compositionally biased region" description="Polar residues" evidence="1">
    <location>
        <begin position="392"/>
        <end position="421"/>
    </location>
</feature>
<name>A0AAV7HTD2_COTGL</name>
<dbReference type="Proteomes" id="UP000826195">
    <property type="component" value="Unassembled WGS sequence"/>
</dbReference>
<sequence>MNSIPQSPNSRRRIFNFTPISPGPQSPINGRASKPNSANASPFVSPRNTPVPRSRSNIANVYRSSRNNLKQFSRSNSCNATYLSKNNSDAIDTTFRVPTSTNESTKFLPSTLVAGESRTADKIFGSNKPAQVQVDTTNIGSITLGPDDNNKTTLSCTPLLSDVNPQKQLLINYPSQENLLEIKNLNSKPPANKTTVITKPADQEISELLNSVKQYNYSNNENYCRSQSVPLHRMFNPTLMSPISNQFYSNTNSFNQSTSSSLVHTPVPSEFDDFGSITGQSDSYLLDQVDANFINDDQQFLIEDKTISSENINKIFDLLDDDNNDKGLNNILNQQNNDEEDDDSGLIVLDSLPSDSINLQDTMLDPSTLNPSVDSFEKIIIQQQHHRHHQLQSRSYPNTPLPNSITPTAYHQSFTEDSNGPRSYPPTPISSSHIGSQDIYHETNEPMLSSPTLNSLNLHSTEHGNNDPTDSVCRNVSDLLETNFLTDGDPDDALDPLTNFDGLQDVDSLAPLFNEVSDTNR</sequence>
<protein>
    <recommendedName>
        <fullName evidence="4">Hap4 transcription factor heteromerisation domain-containing protein</fullName>
    </recommendedName>
</protein>
<dbReference type="AlphaFoldDB" id="A0AAV7HTD2"/>
<accession>A0AAV7HTD2</accession>
<feature type="compositionally biased region" description="Polar residues" evidence="1">
    <location>
        <begin position="34"/>
        <end position="48"/>
    </location>
</feature>
<keyword evidence="3" id="KW-1185">Reference proteome</keyword>
<dbReference type="EMBL" id="JAHXZJ010002237">
    <property type="protein sequence ID" value="KAH0547468.1"/>
    <property type="molecule type" value="Genomic_DNA"/>
</dbReference>
<proteinExistence type="predicted"/>
<feature type="region of interest" description="Disordered" evidence="1">
    <location>
        <begin position="1"/>
        <end position="57"/>
    </location>
</feature>
<evidence type="ECO:0000256" key="1">
    <source>
        <dbReference type="SAM" id="MobiDB-lite"/>
    </source>
</evidence>
<evidence type="ECO:0008006" key="4">
    <source>
        <dbReference type="Google" id="ProtNLM"/>
    </source>
</evidence>
<gene>
    <name evidence="2" type="ORF">KQX54_019452</name>
</gene>
<evidence type="ECO:0000313" key="3">
    <source>
        <dbReference type="Proteomes" id="UP000826195"/>
    </source>
</evidence>